<dbReference type="InterPro" id="IPR029021">
    <property type="entry name" value="Prot-tyrosine_phosphatase-like"/>
</dbReference>
<sequence>MSNPNKSLLSKALNERAASAPIPPVGPSKTSGHIRGASIPKRPPAPSPLTTSITPGSSPIPIPSSTLAHNKPSSYHSHHAIPHHIGSPAPALEVPTFDRTAELSNASVVKARSGSVLTRGFILKTDFYPNGRALDLDINLGGAPNFRAPKSTPLNVFGVAQPRIAGIKAILSLLNCCPPAISGRPAEPLDSPIGGIARRNREGAFRCLWFNTREEPVVYIGTRPFVLRDAVNPKQNLQVADSAEILEAVEQRLKEDILSEASRFGGLLLTHNEQEDSDGIILPTWTAAEPATVKTSREVWEAVKAEGWLVEYHRIPISPTRPIEDNYLDAYVNVLKTVSPTTTPIVFHCGMGAVRTTYAMVAACIVRRKQCIEMGLGDPYARENRGNGVSSAGMTPIGSPGAHNQATMVLEQAVMQREHNESLLRLAHILQESLDPKTSPLSAIQILVSQPSLQTNLQNALRGNYGVILSLLGIIDNGNQIKRLVDSIINSADQVINLREDILMGRIRYSVSRGDDERRREWIEKSAKALEKYYFIIAFASYVESTNSFEESFAAWMKARVEVTNQVLYLRRSGSSLKVFSPASDLKLISQAGFERTNRGSRGMTISGGQILGDEWAEHVVRNRAGIILRASMLLKSDQWLQDSEHTPSGIRGVSSFRNIEGTNIYACGQPTADAIDEVVERVRKDWPEAGDIVWITLREEPIIVINGTPYCLRRESYSLRNMKDYGGISATRLEILEERLKDDVLAELRTYGGRILLHTEEADGQVVPIWEEARDCDVAVLKEVYASKRNINGVKLHYSRVPITSERPPDFHDITDLMEVVIRTHSARTPIIVNCQLGKRRSTVTAIIVKLIQNWIQGTHGPSKTPKTPKTGMERFTFSMSAIEQHGNPISKRRPSYQVINNLLRVIRGGLDVKRAVDDAISQCAQTFDLHRAIEDAKVAADEAVDERQKQKEITRGLHHLQQYFELIIFQAYLSVTPADTWRDLETFETFVKGRPVFRTFEKELSGNGENALKPLERVEVSDGMAMPDEVVRIVANRSGVVLSASTILKSDFFSNLQKMSLPERIEGSPNFRRVPLQSWSFEDTSRKRVTEFVCGSGMPTVDGLRRALKRVNASPEGSNKVFWTSLREEPVLYVNGRPHVLRQVDRPLQNMEATGITTDVVEQMEKNLKRDVQREAIAGEGRILLHDEVEDAPGQFTITPQWETVSVDEIMTPRDVFELVAKEGYKVDYARVAITDEQAPLPESMANILDRVNNGLEQAGDLIFNCQMGRGRTTTGMVCASLVARVLYGDYRMEDSGTETPPQPATVISNREDGVSEEDAYLNGEYKIILQLIGLLSHGKQAKRLADASIDRMDGVQNLRRAVFDYKLKVAATDRERNPGKYNGLLALGINYLYRYSTLIVFANYLLEMRIGYDLGHQQRSDSESKAKAVQSFPTWLEQRREIRTLLGRRSLD</sequence>
<evidence type="ECO:0000313" key="3">
    <source>
        <dbReference type="Proteomes" id="UP000054097"/>
    </source>
</evidence>
<dbReference type="InterPro" id="IPR016130">
    <property type="entry name" value="Tyr_Pase_AS"/>
</dbReference>
<feature type="region of interest" description="Disordered" evidence="1">
    <location>
        <begin position="1"/>
        <end position="87"/>
    </location>
</feature>
<reference evidence="2 3" key="1">
    <citation type="submission" date="2014-04" db="EMBL/GenBank/DDBJ databases">
        <authorList>
            <consortium name="DOE Joint Genome Institute"/>
            <person name="Kuo A."/>
            <person name="Zuccaro A."/>
            <person name="Kohler A."/>
            <person name="Nagy L.G."/>
            <person name="Floudas D."/>
            <person name="Copeland A."/>
            <person name="Barry K.W."/>
            <person name="Cichocki N."/>
            <person name="Veneault-Fourrey C."/>
            <person name="LaButti K."/>
            <person name="Lindquist E.A."/>
            <person name="Lipzen A."/>
            <person name="Lundell T."/>
            <person name="Morin E."/>
            <person name="Murat C."/>
            <person name="Sun H."/>
            <person name="Tunlid A."/>
            <person name="Henrissat B."/>
            <person name="Grigoriev I.V."/>
            <person name="Hibbett D.S."/>
            <person name="Martin F."/>
            <person name="Nordberg H.P."/>
            <person name="Cantor M.N."/>
            <person name="Hua S.X."/>
        </authorList>
    </citation>
    <scope>NUCLEOTIDE SEQUENCE [LARGE SCALE GENOMIC DNA]</scope>
    <source>
        <strain evidence="2 3">MAFF 305830</strain>
    </source>
</reference>
<gene>
    <name evidence="2" type="ORF">M408DRAFT_137333</name>
</gene>
<evidence type="ECO:0000313" key="2">
    <source>
        <dbReference type="EMBL" id="KIM28615.1"/>
    </source>
</evidence>
<dbReference type="Gene3D" id="3.90.190.10">
    <property type="entry name" value="Protein tyrosine phosphatase superfamily"/>
    <property type="match status" value="3"/>
</dbReference>
<protein>
    <recommendedName>
        <fullName evidence="4">Tyrosine specific protein phosphatases domain-containing protein</fullName>
    </recommendedName>
</protein>
<dbReference type="Pfam" id="PF14566">
    <property type="entry name" value="PTPlike_phytase"/>
    <property type="match status" value="3"/>
</dbReference>
<accession>A0A0C3AVT0</accession>
<proteinExistence type="predicted"/>
<dbReference type="InterPro" id="IPR050561">
    <property type="entry name" value="PTP"/>
</dbReference>
<reference evidence="3" key="2">
    <citation type="submission" date="2015-01" db="EMBL/GenBank/DDBJ databases">
        <title>Evolutionary Origins and Diversification of the Mycorrhizal Mutualists.</title>
        <authorList>
            <consortium name="DOE Joint Genome Institute"/>
            <consortium name="Mycorrhizal Genomics Consortium"/>
            <person name="Kohler A."/>
            <person name="Kuo A."/>
            <person name="Nagy L.G."/>
            <person name="Floudas D."/>
            <person name="Copeland A."/>
            <person name="Barry K.W."/>
            <person name="Cichocki N."/>
            <person name="Veneault-Fourrey C."/>
            <person name="LaButti K."/>
            <person name="Lindquist E.A."/>
            <person name="Lipzen A."/>
            <person name="Lundell T."/>
            <person name="Morin E."/>
            <person name="Murat C."/>
            <person name="Riley R."/>
            <person name="Ohm R."/>
            <person name="Sun H."/>
            <person name="Tunlid A."/>
            <person name="Henrissat B."/>
            <person name="Grigoriev I.V."/>
            <person name="Hibbett D.S."/>
            <person name="Martin F."/>
        </authorList>
    </citation>
    <scope>NUCLEOTIDE SEQUENCE [LARGE SCALE GENOMIC DNA]</scope>
    <source>
        <strain evidence="3">MAFF 305830</strain>
    </source>
</reference>
<evidence type="ECO:0000256" key="1">
    <source>
        <dbReference type="SAM" id="MobiDB-lite"/>
    </source>
</evidence>
<name>A0A0C3AVT0_SERVB</name>
<dbReference type="EMBL" id="KN824292">
    <property type="protein sequence ID" value="KIM28615.1"/>
    <property type="molecule type" value="Genomic_DNA"/>
</dbReference>
<dbReference type="PROSITE" id="PS00383">
    <property type="entry name" value="TYR_PHOSPHATASE_1"/>
    <property type="match status" value="1"/>
</dbReference>
<dbReference type="OrthoDB" id="66369at2759"/>
<dbReference type="CDD" id="cd14496">
    <property type="entry name" value="PTP_paladin"/>
    <property type="match status" value="1"/>
</dbReference>
<evidence type="ECO:0008006" key="4">
    <source>
        <dbReference type="Google" id="ProtNLM"/>
    </source>
</evidence>
<feature type="compositionally biased region" description="Low complexity" evidence="1">
    <location>
        <begin position="48"/>
        <end position="66"/>
    </location>
</feature>
<dbReference type="SMART" id="SM01301">
    <property type="entry name" value="PTPlike_phytase"/>
    <property type="match status" value="3"/>
</dbReference>
<dbReference type="HOGENOM" id="CLU_002812_0_0_1"/>
<dbReference type="PANTHER" id="PTHR23339">
    <property type="entry name" value="TYROSINE SPECIFIC PROTEIN PHOSPHATASE AND DUAL SPECIFICITY PROTEIN PHOSPHATASE"/>
    <property type="match status" value="1"/>
</dbReference>
<dbReference type="Proteomes" id="UP000054097">
    <property type="component" value="Unassembled WGS sequence"/>
</dbReference>
<keyword evidence="3" id="KW-1185">Reference proteome</keyword>
<dbReference type="SUPFAM" id="SSF52799">
    <property type="entry name" value="(Phosphotyrosine protein) phosphatases II"/>
    <property type="match status" value="3"/>
</dbReference>
<organism evidence="2 3">
    <name type="scientific">Serendipita vermifera MAFF 305830</name>
    <dbReference type="NCBI Taxonomy" id="933852"/>
    <lineage>
        <taxon>Eukaryota</taxon>
        <taxon>Fungi</taxon>
        <taxon>Dikarya</taxon>
        <taxon>Basidiomycota</taxon>
        <taxon>Agaricomycotina</taxon>
        <taxon>Agaricomycetes</taxon>
        <taxon>Sebacinales</taxon>
        <taxon>Serendipitaceae</taxon>
        <taxon>Serendipita</taxon>
    </lineage>
</organism>